<evidence type="ECO:0000256" key="2">
    <source>
        <dbReference type="SAM" id="Phobius"/>
    </source>
</evidence>
<organism evidence="3 4">
    <name type="scientific">Cellulomonas xiejunii</name>
    <dbReference type="NCBI Taxonomy" id="2968083"/>
    <lineage>
        <taxon>Bacteria</taxon>
        <taxon>Bacillati</taxon>
        <taxon>Actinomycetota</taxon>
        <taxon>Actinomycetes</taxon>
        <taxon>Micrococcales</taxon>
        <taxon>Cellulomonadaceae</taxon>
        <taxon>Cellulomonas</taxon>
    </lineage>
</organism>
<evidence type="ECO:0000313" key="3">
    <source>
        <dbReference type="EMBL" id="UUI72666.1"/>
    </source>
</evidence>
<dbReference type="RefSeq" id="WP_227578226.1">
    <property type="nucleotide sequence ID" value="NZ_CP101987.1"/>
</dbReference>
<reference evidence="3 4" key="1">
    <citation type="submission" date="2022-07" db="EMBL/GenBank/DDBJ databases">
        <title>Novel species in genus cellulomonas.</title>
        <authorList>
            <person name="Ye L."/>
        </authorList>
    </citation>
    <scope>NUCLEOTIDE SEQUENCE [LARGE SCALE GENOMIC DNA]</scope>
    <source>
        <strain evidence="4">zg-B89</strain>
    </source>
</reference>
<feature type="region of interest" description="Disordered" evidence="1">
    <location>
        <begin position="193"/>
        <end position="215"/>
    </location>
</feature>
<keyword evidence="2" id="KW-0812">Transmembrane</keyword>
<dbReference type="Proteomes" id="UP001316384">
    <property type="component" value="Chromosome"/>
</dbReference>
<feature type="transmembrane region" description="Helical" evidence="2">
    <location>
        <begin position="138"/>
        <end position="157"/>
    </location>
</feature>
<dbReference type="EMBL" id="CP101987">
    <property type="protein sequence ID" value="UUI72666.1"/>
    <property type="molecule type" value="Genomic_DNA"/>
</dbReference>
<feature type="transmembrane region" description="Helical" evidence="2">
    <location>
        <begin position="35"/>
        <end position="63"/>
    </location>
</feature>
<feature type="compositionally biased region" description="Low complexity" evidence="1">
    <location>
        <begin position="193"/>
        <end position="205"/>
    </location>
</feature>
<accession>A0ABY5KTY9</accession>
<sequence length="215" mass="21607">MSDTSADVPTTSAVPVRENVRRGTLAALVTVPVGVAAWVLIWGLGYVTAFVGAVVAFLALRLYAWGAGRISRVGAAIVLVTTAVTLLLAFFAGIVYDGATAFVEGSGLSAWSALTHGEFWPLFFEVLPDALPDYLPDLGWALGFGALGSFAVLRSAFAAAKAQDEAPVPAAEAYGVGAFGAGAPGAEAAPAAAPEAAPAVTPAPANDHPGMAGPL</sequence>
<name>A0ABY5KTY9_9CELL</name>
<protein>
    <submittedName>
        <fullName evidence="3">Uncharacterized protein</fullName>
    </submittedName>
</protein>
<evidence type="ECO:0000256" key="1">
    <source>
        <dbReference type="SAM" id="MobiDB-lite"/>
    </source>
</evidence>
<gene>
    <name evidence="3" type="ORF">NP048_04195</name>
</gene>
<evidence type="ECO:0000313" key="4">
    <source>
        <dbReference type="Proteomes" id="UP001316384"/>
    </source>
</evidence>
<proteinExistence type="predicted"/>
<feature type="transmembrane region" description="Helical" evidence="2">
    <location>
        <begin position="75"/>
        <end position="96"/>
    </location>
</feature>
<keyword evidence="4" id="KW-1185">Reference proteome</keyword>
<keyword evidence="2" id="KW-0472">Membrane</keyword>
<keyword evidence="2" id="KW-1133">Transmembrane helix</keyword>